<evidence type="ECO:0000256" key="2">
    <source>
        <dbReference type="ARBA" id="ARBA00006495"/>
    </source>
</evidence>
<evidence type="ECO:0000256" key="1">
    <source>
        <dbReference type="ARBA" id="ARBA00004496"/>
    </source>
</evidence>
<feature type="transmembrane region" description="Helical" evidence="15">
    <location>
        <begin position="65"/>
        <end position="85"/>
    </location>
</feature>
<keyword evidence="10" id="KW-0460">Magnesium</keyword>
<dbReference type="Gene3D" id="3.30.230.10">
    <property type="match status" value="1"/>
</dbReference>
<evidence type="ECO:0000256" key="5">
    <source>
        <dbReference type="ARBA" id="ARBA00022516"/>
    </source>
</evidence>
<dbReference type="GO" id="GO:0005737">
    <property type="term" value="C:cytoplasm"/>
    <property type="evidence" value="ECO:0007669"/>
    <property type="project" value="UniProtKB-SubCell"/>
</dbReference>
<keyword evidence="7 13" id="KW-0547">Nucleotide-binding</keyword>
<keyword evidence="11 13" id="KW-0443">Lipid metabolism</keyword>
<evidence type="ECO:0000256" key="4">
    <source>
        <dbReference type="ARBA" id="ARBA00022490"/>
    </source>
</evidence>
<dbReference type="GO" id="GO:0005524">
    <property type="term" value="F:ATP binding"/>
    <property type="evidence" value="ECO:0007669"/>
    <property type="project" value="UniProtKB-KW"/>
</dbReference>
<keyword evidence="4 13" id="KW-0963">Cytoplasm</keyword>
<comment type="pathway">
    <text evidence="12 13">Isoprenoid biosynthesis; isopentenyl diphosphate biosynthesis via mevalonate pathway; isopentenyl diphosphate from (R)-mevalonate: step 1/3.</text>
</comment>
<keyword evidence="13" id="KW-0753">Steroid metabolism</keyword>
<dbReference type="PANTHER" id="PTHR43290:SF2">
    <property type="entry name" value="MEVALONATE KINASE"/>
    <property type="match status" value="1"/>
</dbReference>
<dbReference type="PROSITE" id="PS00627">
    <property type="entry name" value="GHMP_KINASES_ATP"/>
    <property type="match status" value="1"/>
</dbReference>
<dbReference type="AlphaFoldDB" id="A0ABD3HHS4"/>
<evidence type="ECO:0000256" key="6">
    <source>
        <dbReference type="ARBA" id="ARBA00022679"/>
    </source>
</evidence>
<keyword evidence="5 13" id="KW-0444">Lipid biosynthesis</keyword>
<comment type="caution">
    <text evidence="18">The sequence shown here is derived from an EMBL/GenBank/DDBJ whole genome shotgun (WGS) entry which is preliminary data.</text>
</comment>
<keyword evidence="15" id="KW-0812">Transmembrane</keyword>
<keyword evidence="13" id="KW-0752">Steroid biosynthesis</keyword>
<comment type="catalytic activity">
    <reaction evidence="13">
        <text>(R)-mevalonate + ATP = (R)-5-phosphomevalonate + ADP + H(+)</text>
        <dbReference type="Rhea" id="RHEA:17065"/>
        <dbReference type="ChEBI" id="CHEBI:15378"/>
        <dbReference type="ChEBI" id="CHEBI:30616"/>
        <dbReference type="ChEBI" id="CHEBI:36464"/>
        <dbReference type="ChEBI" id="CHEBI:58146"/>
        <dbReference type="ChEBI" id="CHEBI:456216"/>
        <dbReference type="EC" id="2.7.1.36"/>
    </reaction>
</comment>
<dbReference type="EMBL" id="JBJQOH010000004">
    <property type="protein sequence ID" value="KAL3689875.1"/>
    <property type="molecule type" value="Genomic_DNA"/>
</dbReference>
<evidence type="ECO:0000256" key="11">
    <source>
        <dbReference type="ARBA" id="ARBA00023098"/>
    </source>
</evidence>
<evidence type="ECO:0000256" key="8">
    <source>
        <dbReference type="ARBA" id="ARBA00022777"/>
    </source>
</evidence>
<evidence type="ECO:0000313" key="19">
    <source>
        <dbReference type="Proteomes" id="UP001633002"/>
    </source>
</evidence>
<evidence type="ECO:0000256" key="13">
    <source>
        <dbReference type="RuleBase" id="RU363087"/>
    </source>
</evidence>
<dbReference type="Pfam" id="PF08544">
    <property type="entry name" value="GHMP_kinases_C"/>
    <property type="match status" value="1"/>
</dbReference>
<keyword evidence="8 13" id="KW-0418">Kinase</keyword>
<dbReference type="EC" id="2.7.1.36" evidence="3 13"/>
<comment type="subcellular location">
    <subcellularLocation>
        <location evidence="1 13">Cytoplasm</location>
    </subcellularLocation>
</comment>
<dbReference type="NCBIfam" id="TIGR00549">
    <property type="entry name" value="mevalon_kin"/>
    <property type="match status" value="1"/>
</dbReference>
<dbReference type="InterPro" id="IPR006203">
    <property type="entry name" value="GHMP_knse_ATP-bd_CS"/>
</dbReference>
<evidence type="ECO:0000256" key="12">
    <source>
        <dbReference type="ARBA" id="ARBA00029438"/>
    </source>
</evidence>
<keyword evidence="6 13" id="KW-0808">Transferase</keyword>
<comment type="similarity">
    <text evidence="2 13">Belongs to the GHMP kinase family. Mevalonate kinase subfamily.</text>
</comment>
<feature type="region of interest" description="Disordered" evidence="14">
    <location>
        <begin position="439"/>
        <end position="458"/>
    </location>
</feature>
<evidence type="ECO:0000256" key="9">
    <source>
        <dbReference type="ARBA" id="ARBA00022840"/>
    </source>
</evidence>
<keyword evidence="15" id="KW-1133">Transmembrane helix</keyword>
<keyword evidence="13" id="KW-1207">Sterol metabolism</keyword>
<evidence type="ECO:0000259" key="17">
    <source>
        <dbReference type="Pfam" id="PF08544"/>
    </source>
</evidence>
<evidence type="ECO:0000256" key="10">
    <source>
        <dbReference type="ARBA" id="ARBA00022842"/>
    </source>
</evidence>
<name>A0ABD3HHS4_9MARC</name>
<keyword evidence="13" id="KW-0756">Sterol biosynthesis</keyword>
<dbReference type="InterPro" id="IPR036554">
    <property type="entry name" value="GHMP_kinase_C_sf"/>
</dbReference>
<dbReference type="GO" id="GO:0004496">
    <property type="term" value="F:mevalonate kinase activity"/>
    <property type="evidence" value="ECO:0007669"/>
    <property type="project" value="UniProtKB-EC"/>
</dbReference>
<organism evidence="18 19">
    <name type="scientific">Riccia sorocarpa</name>
    <dbReference type="NCBI Taxonomy" id="122646"/>
    <lineage>
        <taxon>Eukaryota</taxon>
        <taxon>Viridiplantae</taxon>
        <taxon>Streptophyta</taxon>
        <taxon>Embryophyta</taxon>
        <taxon>Marchantiophyta</taxon>
        <taxon>Marchantiopsida</taxon>
        <taxon>Marchantiidae</taxon>
        <taxon>Marchantiales</taxon>
        <taxon>Ricciaceae</taxon>
        <taxon>Riccia</taxon>
    </lineage>
</organism>
<evidence type="ECO:0000256" key="3">
    <source>
        <dbReference type="ARBA" id="ARBA00012103"/>
    </source>
</evidence>
<dbReference type="SUPFAM" id="SSF55060">
    <property type="entry name" value="GHMP Kinase, C-terminal domain"/>
    <property type="match status" value="1"/>
</dbReference>
<dbReference type="Proteomes" id="UP001633002">
    <property type="component" value="Unassembled WGS sequence"/>
</dbReference>
<keyword evidence="9 13" id="KW-0067">ATP-binding</keyword>
<dbReference type="PANTHER" id="PTHR43290">
    <property type="entry name" value="MEVALONATE KINASE"/>
    <property type="match status" value="1"/>
</dbReference>
<dbReference type="Gene3D" id="3.30.70.890">
    <property type="entry name" value="GHMP kinase, C-terminal domain"/>
    <property type="match status" value="1"/>
</dbReference>
<dbReference type="InterPro" id="IPR006204">
    <property type="entry name" value="GHMP_kinase_N_dom"/>
</dbReference>
<evidence type="ECO:0000256" key="15">
    <source>
        <dbReference type="SAM" id="Phobius"/>
    </source>
</evidence>
<dbReference type="GO" id="GO:0016126">
    <property type="term" value="P:sterol biosynthetic process"/>
    <property type="evidence" value="ECO:0007669"/>
    <property type="project" value="UniProtKB-KW"/>
</dbReference>
<evidence type="ECO:0000256" key="7">
    <source>
        <dbReference type="ARBA" id="ARBA00022741"/>
    </source>
</evidence>
<feature type="compositionally biased region" description="Polar residues" evidence="14">
    <location>
        <begin position="439"/>
        <end position="449"/>
    </location>
</feature>
<dbReference type="InterPro" id="IPR006205">
    <property type="entry name" value="Mev_gal_kin"/>
</dbReference>
<proteinExistence type="inferred from homology"/>
<reference evidence="18 19" key="1">
    <citation type="submission" date="2024-09" db="EMBL/GenBank/DDBJ databases">
        <title>Chromosome-scale assembly of Riccia sorocarpa.</title>
        <authorList>
            <person name="Paukszto L."/>
        </authorList>
    </citation>
    <scope>NUCLEOTIDE SEQUENCE [LARGE SCALE GENOMIC DNA]</scope>
    <source>
        <strain evidence="18">LP-2024</strain>
        <tissue evidence="18">Aerial parts of the thallus</tissue>
    </source>
</reference>
<keyword evidence="19" id="KW-1185">Reference proteome</keyword>
<dbReference type="InterPro" id="IPR013750">
    <property type="entry name" value="GHMP_kinase_C_dom"/>
</dbReference>
<evidence type="ECO:0000259" key="16">
    <source>
        <dbReference type="Pfam" id="PF00288"/>
    </source>
</evidence>
<evidence type="ECO:0000313" key="18">
    <source>
        <dbReference type="EMBL" id="KAL3689875.1"/>
    </source>
</evidence>
<sequence>MIRKSHCERRWSDGLPRSTRTKSRDELFFHPTDSTATEVGTGVSLLPTGIDAALFRLPILFRRVYSSRFFAVALWVTIAGVFAALNRPYRGLGRHRMNSSPRMGMDIDIDQSWMETGQVVEARAPGKVIICGEHAVVHGTGAVAAALNRFTVVRINRPPDHIGDEGYLSLHLPELEVRLKWAVAFLKEYFAPLSLSEVNPLSTGGSEEVKKMVGEFVEIQMIDKGMDKGASGGVEAFLFLYLSILGLQPLEAVVTSELPVGAGLGSSAAFCVSVSAALLTAARKLELGSGESLWRDIIGTGLDLVNMWAFEGEKIIHGKPSGVDNTVSCYGHVVHFKKGQITRITHPLELGMLLTNTKVSRNTKKLVAAVGERALRHPEAMAAVFKAVDAISEEVVQYLQSPDEAVTALESQLSPNGEERDLQRKYAASLFMSDGMIINTSKTDGNKSTPPAPKPRRPRQLTRLEELVSMNQGLLQCMGVSHPSIEQICQITSGFSLCSKLTGAGGGGCVFTLLRNDGTDILKLRHQLQLAGFDCFQAAMGGKGVQVGYRASILPSPLEV</sequence>
<gene>
    <name evidence="18" type="ORF">R1sor_016184</name>
</gene>
<protein>
    <recommendedName>
        <fullName evidence="3 13">Mevalonate kinase</fullName>
        <shortName evidence="13">MK</shortName>
        <ecNumber evidence="3 13">2.7.1.36</ecNumber>
    </recommendedName>
</protein>
<dbReference type="InterPro" id="IPR020568">
    <property type="entry name" value="Ribosomal_Su5_D2-typ_SF"/>
</dbReference>
<dbReference type="InterPro" id="IPR014721">
    <property type="entry name" value="Ribsml_uS5_D2-typ_fold_subgr"/>
</dbReference>
<feature type="domain" description="GHMP kinase N-terminal" evidence="16">
    <location>
        <begin position="245"/>
        <end position="331"/>
    </location>
</feature>
<keyword evidence="15" id="KW-0472">Membrane</keyword>
<dbReference type="PRINTS" id="PR00959">
    <property type="entry name" value="MEVGALKINASE"/>
</dbReference>
<feature type="domain" description="GHMP kinase C-terminal" evidence="17">
    <location>
        <begin position="461"/>
        <end position="517"/>
    </location>
</feature>
<accession>A0ABD3HHS4</accession>
<dbReference type="SUPFAM" id="SSF54211">
    <property type="entry name" value="Ribosomal protein S5 domain 2-like"/>
    <property type="match status" value="1"/>
</dbReference>
<dbReference type="Pfam" id="PF00288">
    <property type="entry name" value="GHMP_kinases_N"/>
    <property type="match status" value="1"/>
</dbReference>
<evidence type="ECO:0000256" key="14">
    <source>
        <dbReference type="SAM" id="MobiDB-lite"/>
    </source>
</evidence>